<evidence type="ECO:0000256" key="4">
    <source>
        <dbReference type="ARBA" id="ARBA00022490"/>
    </source>
</evidence>
<dbReference type="PANTHER" id="PTHR22807:SF53">
    <property type="entry name" value="RIBOSOMAL RNA SMALL SUBUNIT METHYLTRANSFERASE B-RELATED"/>
    <property type="match status" value="1"/>
</dbReference>
<evidence type="ECO:0000256" key="10">
    <source>
        <dbReference type="ARBA" id="ARBA00030399"/>
    </source>
</evidence>
<dbReference type="Pfam" id="PF22458">
    <property type="entry name" value="RsmF-B_ferredox"/>
    <property type="match status" value="1"/>
</dbReference>
<dbReference type="InterPro" id="IPR004573">
    <property type="entry name" value="rRNA_ssu_MeTfrase_B"/>
</dbReference>
<reference evidence="15" key="1">
    <citation type="submission" date="2022-06" db="EMBL/GenBank/DDBJ databases">
        <title>Isolation of gut microbiota from human fecal samples.</title>
        <authorList>
            <person name="Pamer E.G."/>
            <person name="Barat B."/>
            <person name="Waligurski E."/>
            <person name="Medina S."/>
            <person name="Paddock L."/>
            <person name="Mostad J."/>
        </authorList>
    </citation>
    <scope>NUCLEOTIDE SEQUENCE</scope>
    <source>
        <strain evidence="15">DFI.9.91</strain>
    </source>
</reference>
<feature type="binding site" evidence="13">
    <location>
        <position position="288"/>
    </location>
    <ligand>
        <name>S-adenosyl-L-methionine</name>
        <dbReference type="ChEBI" id="CHEBI:59789"/>
    </ligand>
</feature>
<dbReference type="GO" id="GO:0006355">
    <property type="term" value="P:regulation of DNA-templated transcription"/>
    <property type="evidence" value="ECO:0007669"/>
    <property type="project" value="InterPro"/>
</dbReference>
<evidence type="ECO:0000256" key="7">
    <source>
        <dbReference type="ARBA" id="ARBA00022679"/>
    </source>
</evidence>
<dbReference type="InterPro" id="IPR049560">
    <property type="entry name" value="MeTrfase_RsmB-F_NOP2_cat"/>
</dbReference>
<keyword evidence="6 13" id="KW-0489">Methyltransferase</keyword>
<dbReference type="InterPro" id="IPR035926">
    <property type="entry name" value="NusB-like_sf"/>
</dbReference>
<comment type="subcellular location">
    <subcellularLocation>
        <location evidence="2">Cytoplasm</location>
    </subcellularLocation>
</comment>
<evidence type="ECO:0000313" key="15">
    <source>
        <dbReference type="EMBL" id="MCQ4770957.1"/>
    </source>
</evidence>
<dbReference type="Pfam" id="PF01029">
    <property type="entry name" value="NusB"/>
    <property type="match status" value="1"/>
</dbReference>
<dbReference type="PROSITE" id="PS51686">
    <property type="entry name" value="SAM_MT_RSMB_NOP"/>
    <property type="match status" value="1"/>
</dbReference>
<dbReference type="Gene3D" id="3.30.70.1170">
    <property type="entry name" value="Sun protein, domain 3"/>
    <property type="match status" value="1"/>
</dbReference>
<keyword evidence="7 13" id="KW-0808">Transferase</keyword>
<feature type="binding site" evidence="13">
    <location>
        <position position="333"/>
    </location>
    <ligand>
        <name>S-adenosyl-L-methionine</name>
        <dbReference type="ChEBI" id="CHEBI:59789"/>
    </ligand>
</feature>
<comment type="similarity">
    <text evidence="13">Belongs to the class I-like SAM-binding methyltransferase superfamily. RsmB/NOP family.</text>
</comment>
<proteinExistence type="inferred from homology"/>
<comment type="caution">
    <text evidence="15">The sequence shown here is derived from an EMBL/GenBank/DDBJ whole genome shotgun (WGS) entry which is preliminary data.</text>
</comment>
<accession>A0AAW5JM79</accession>
<evidence type="ECO:0000256" key="5">
    <source>
        <dbReference type="ARBA" id="ARBA00022552"/>
    </source>
</evidence>
<feature type="domain" description="SAM-dependent MTase RsmB/NOP-type" evidence="14">
    <location>
        <begin position="174"/>
        <end position="445"/>
    </location>
</feature>
<name>A0AAW5JM79_9FIRM</name>
<dbReference type="SUPFAM" id="SSF48013">
    <property type="entry name" value="NusB-like"/>
    <property type="match status" value="1"/>
</dbReference>
<evidence type="ECO:0000256" key="12">
    <source>
        <dbReference type="ARBA" id="ARBA00047283"/>
    </source>
</evidence>
<feature type="binding site" evidence="13">
    <location>
        <position position="315"/>
    </location>
    <ligand>
        <name>S-adenosyl-L-methionine</name>
        <dbReference type="ChEBI" id="CHEBI:59789"/>
    </ligand>
</feature>
<dbReference type="CDD" id="cd02440">
    <property type="entry name" value="AdoMet_MTases"/>
    <property type="match status" value="1"/>
</dbReference>
<dbReference type="Gene3D" id="3.40.50.150">
    <property type="entry name" value="Vaccinia Virus protein VP39"/>
    <property type="match status" value="1"/>
</dbReference>
<dbReference type="EC" id="2.1.1.176" evidence="3"/>
<evidence type="ECO:0000256" key="3">
    <source>
        <dbReference type="ARBA" id="ARBA00012140"/>
    </source>
</evidence>
<dbReference type="NCBIfam" id="NF011494">
    <property type="entry name" value="PRK14902.1"/>
    <property type="match status" value="1"/>
</dbReference>
<dbReference type="GO" id="GO:0005737">
    <property type="term" value="C:cytoplasm"/>
    <property type="evidence" value="ECO:0007669"/>
    <property type="project" value="UniProtKB-SubCell"/>
</dbReference>
<keyword evidence="5" id="KW-0698">rRNA processing</keyword>
<evidence type="ECO:0000256" key="2">
    <source>
        <dbReference type="ARBA" id="ARBA00004496"/>
    </source>
</evidence>
<comment type="function">
    <text evidence="1">Specifically methylates the cytosine at position 967 (m5C967) of 16S rRNA.</text>
</comment>
<dbReference type="InterPro" id="IPR054728">
    <property type="entry name" value="RsmB-like_ferredoxin"/>
</dbReference>
<feature type="active site" description="Nucleophile" evidence="13">
    <location>
        <position position="385"/>
    </location>
</feature>
<dbReference type="NCBIfam" id="TIGR00563">
    <property type="entry name" value="rsmB"/>
    <property type="match status" value="1"/>
</dbReference>
<keyword evidence="8 13" id="KW-0949">S-adenosyl-L-methionine</keyword>
<keyword evidence="9 13" id="KW-0694">RNA-binding</keyword>
<protein>
    <recommendedName>
        <fullName evidence="3">16S rRNA (cytosine(967)-C(5))-methyltransferase</fullName>
        <ecNumber evidence="3">2.1.1.176</ecNumber>
    </recommendedName>
    <alternativeName>
        <fullName evidence="10">16S rRNA m5C967 methyltransferase</fullName>
    </alternativeName>
    <alternativeName>
        <fullName evidence="11">rRNA (cytosine-C(5)-)-methyltransferase RsmB</fullName>
    </alternativeName>
</protein>
<feature type="binding site" evidence="13">
    <location>
        <begin position="264"/>
        <end position="270"/>
    </location>
    <ligand>
        <name>S-adenosyl-L-methionine</name>
        <dbReference type="ChEBI" id="CHEBI:59789"/>
    </ligand>
</feature>
<evidence type="ECO:0000256" key="9">
    <source>
        <dbReference type="ARBA" id="ARBA00022884"/>
    </source>
</evidence>
<evidence type="ECO:0000256" key="11">
    <source>
        <dbReference type="ARBA" id="ARBA00031088"/>
    </source>
</evidence>
<dbReference type="AlphaFoldDB" id="A0AAW5JM79"/>
<evidence type="ECO:0000256" key="1">
    <source>
        <dbReference type="ARBA" id="ARBA00002724"/>
    </source>
</evidence>
<comment type="catalytic activity">
    <reaction evidence="12">
        <text>cytidine(967) in 16S rRNA + S-adenosyl-L-methionine = 5-methylcytidine(967) in 16S rRNA + S-adenosyl-L-homocysteine + H(+)</text>
        <dbReference type="Rhea" id="RHEA:42748"/>
        <dbReference type="Rhea" id="RHEA-COMP:10219"/>
        <dbReference type="Rhea" id="RHEA-COMP:10220"/>
        <dbReference type="ChEBI" id="CHEBI:15378"/>
        <dbReference type="ChEBI" id="CHEBI:57856"/>
        <dbReference type="ChEBI" id="CHEBI:59789"/>
        <dbReference type="ChEBI" id="CHEBI:74483"/>
        <dbReference type="ChEBI" id="CHEBI:82748"/>
        <dbReference type="EC" id="2.1.1.176"/>
    </reaction>
</comment>
<gene>
    <name evidence="15" type="primary">rsmB</name>
    <name evidence="15" type="ORF">NE579_10875</name>
</gene>
<dbReference type="InterPro" id="IPR023267">
    <property type="entry name" value="RCMT"/>
</dbReference>
<dbReference type="RefSeq" id="WP_256304274.1">
    <property type="nucleotide sequence ID" value="NZ_JANFYS010000022.1"/>
</dbReference>
<sequence length="446" mass="48481">MAGVQSAREVALVTLSACEKQGAWSDLALKKNIREAGLDSRDAALATRLCFGVLQNKLLCDFYIGKFSTVKVERLENRVLNALRLGIYQMAFLTKIPASAAVNESVELARKYSKNPRSPGLVNGILRTAARNLERLPLIDREDQAQYLSIRYSHPLWLVRTFQSMLGSEETERLLAADNGEPATVAQINTVQTTSEQVLETLEAAGLRAEPHPWLSNCITLTGGGDLERLAAFQEGQLYIQDAGARLAVLAAGPEPGMRVLDACAAPGGKSFAAAIAMEDRGEVLSCDIHPHKKKLIEAGAKRLGLTCVQAGVLDARSRKPGYENAFDLVMADVPCSGLGIIRKKPDIRYKDPAPLEGLPAVQRAILDNVSAYVRPGGVLLYCTCTLLPRENGEVVDAFLDAHLDFHPEAFSLPAPIGPVEGGRLTLWPHIHGTDGFYIAKLRRRL</sequence>
<dbReference type="InterPro" id="IPR001678">
    <property type="entry name" value="MeTrfase_RsmB-F_NOP2_dom"/>
</dbReference>
<keyword evidence="4" id="KW-0963">Cytoplasm</keyword>
<dbReference type="PANTHER" id="PTHR22807">
    <property type="entry name" value="NOP2 YEAST -RELATED NOL1/NOP2/FMU SUN DOMAIN-CONTAINING"/>
    <property type="match status" value="1"/>
</dbReference>
<dbReference type="Pfam" id="PF01189">
    <property type="entry name" value="Methyltr_RsmB-F"/>
    <property type="match status" value="1"/>
</dbReference>
<dbReference type="SUPFAM" id="SSF53335">
    <property type="entry name" value="S-adenosyl-L-methionine-dependent methyltransferases"/>
    <property type="match status" value="1"/>
</dbReference>
<dbReference type="GO" id="GO:0008649">
    <property type="term" value="F:rRNA methyltransferase activity"/>
    <property type="evidence" value="ECO:0007669"/>
    <property type="project" value="InterPro"/>
</dbReference>
<evidence type="ECO:0000313" key="16">
    <source>
        <dbReference type="Proteomes" id="UP001204562"/>
    </source>
</evidence>
<evidence type="ECO:0000256" key="13">
    <source>
        <dbReference type="PROSITE-ProRule" id="PRU01023"/>
    </source>
</evidence>
<evidence type="ECO:0000256" key="6">
    <source>
        <dbReference type="ARBA" id="ARBA00022603"/>
    </source>
</evidence>
<dbReference type="EMBL" id="JANFYS010000022">
    <property type="protein sequence ID" value="MCQ4770957.1"/>
    <property type="molecule type" value="Genomic_DNA"/>
</dbReference>
<dbReference type="Proteomes" id="UP001204562">
    <property type="component" value="Unassembled WGS sequence"/>
</dbReference>
<organism evidence="15 16">
    <name type="scientific">Intestinimonas massiliensis</name>
    <name type="common">ex Afouda et al. 2020</name>
    <dbReference type="NCBI Taxonomy" id="1673721"/>
    <lineage>
        <taxon>Bacteria</taxon>
        <taxon>Bacillati</taxon>
        <taxon>Bacillota</taxon>
        <taxon>Clostridia</taxon>
        <taxon>Eubacteriales</taxon>
        <taxon>Intestinimonas</taxon>
    </lineage>
</organism>
<dbReference type="GO" id="GO:0003723">
    <property type="term" value="F:RNA binding"/>
    <property type="evidence" value="ECO:0007669"/>
    <property type="project" value="UniProtKB-UniRule"/>
</dbReference>
<evidence type="ECO:0000256" key="8">
    <source>
        <dbReference type="ARBA" id="ARBA00022691"/>
    </source>
</evidence>
<dbReference type="PRINTS" id="PR02008">
    <property type="entry name" value="RCMTFAMILY"/>
</dbReference>
<dbReference type="Gene3D" id="1.10.940.10">
    <property type="entry name" value="NusB-like"/>
    <property type="match status" value="1"/>
</dbReference>
<evidence type="ECO:0000259" key="14">
    <source>
        <dbReference type="PROSITE" id="PS51686"/>
    </source>
</evidence>
<dbReference type="InterPro" id="IPR006027">
    <property type="entry name" value="NusB_RsmB_TIM44"/>
</dbReference>
<dbReference type="InterPro" id="IPR029063">
    <property type="entry name" value="SAM-dependent_MTases_sf"/>
</dbReference>